<accession>A0A810N6R8</accession>
<dbReference type="KEGG" id="pry:Prubr_51950"/>
<evidence type="ECO:0000313" key="3">
    <source>
        <dbReference type="Proteomes" id="UP000680866"/>
    </source>
</evidence>
<feature type="signal peptide" evidence="1">
    <location>
        <begin position="1"/>
        <end position="23"/>
    </location>
</feature>
<dbReference type="AlphaFoldDB" id="A0A810N6R8"/>
<sequence>MTLKHRLLAAFFGAALVIVGAVAGVAATNPAPSGSDPTTVVALSDDPQDCGGCGNGAV</sequence>
<evidence type="ECO:0000313" key="2">
    <source>
        <dbReference type="EMBL" id="BCJ68174.1"/>
    </source>
</evidence>
<proteinExistence type="predicted"/>
<keyword evidence="1" id="KW-0732">Signal</keyword>
<dbReference type="RefSeq" id="WP_212817459.1">
    <property type="nucleotide sequence ID" value="NZ_AP023359.1"/>
</dbReference>
<gene>
    <name evidence="2" type="ORF">Prubr_51950</name>
</gene>
<feature type="chain" id="PRO_5038470442" evidence="1">
    <location>
        <begin position="24"/>
        <end position="58"/>
    </location>
</feature>
<keyword evidence="3" id="KW-1185">Reference proteome</keyword>
<organism evidence="2 3">
    <name type="scientific">Polymorphospora rubra</name>
    <dbReference type="NCBI Taxonomy" id="338584"/>
    <lineage>
        <taxon>Bacteria</taxon>
        <taxon>Bacillati</taxon>
        <taxon>Actinomycetota</taxon>
        <taxon>Actinomycetes</taxon>
        <taxon>Micromonosporales</taxon>
        <taxon>Micromonosporaceae</taxon>
        <taxon>Polymorphospora</taxon>
    </lineage>
</organism>
<evidence type="ECO:0000256" key="1">
    <source>
        <dbReference type="SAM" id="SignalP"/>
    </source>
</evidence>
<dbReference type="Proteomes" id="UP000680866">
    <property type="component" value="Chromosome"/>
</dbReference>
<dbReference type="EMBL" id="AP023359">
    <property type="protein sequence ID" value="BCJ68174.1"/>
    <property type="molecule type" value="Genomic_DNA"/>
</dbReference>
<name>A0A810N6R8_9ACTN</name>
<reference evidence="2" key="1">
    <citation type="submission" date="2020-08" db="EMBL/GenBank/DDBJ databases">
        <title>Whole genome shotgun sequence of Polymorphospora rubra NBRC 101157.</title>
        <authorList>
            <person name="Komaki H."/>
            <person name="Tamura T."/>
        </authorList>
    </citation>
    <scope>NUCLEOTIDE SEQUENCE</scope>
    <source>
        <strain evidence="2">NBRC 101157</strain>
    </source>
</reference>
<protein>
    <submittedName>
        <fullName evidence="2">Uncharacterized protein</fullName>
    </submittedName>
</protein>